<dbReference type="Proteomes" id="UP001198163">
    <property type="component" value="Unassembled WGS sequence"/>
</dbReference>
<evidence type="ECO:0000313" key="3">
    <source>
        <dbReference type="EMBL" id="MCD1655643.1"/>
    </source>
</evidence>
<dbReference type="SMART" id="SM00331">
    <property type="entry name" value="PP2C_SIG"/>
    <property type="match status" value="1"/>
</dbReference>
<evidence type="ECO:0000256" key="1">
    <source>
        <dbReference type="ARBA" id="ARBA00022801"/>
    </source>
</evidence>
<sequence length="398" mass="45115">MISIESIDEKPNLQDEFAYRQIGAITMQVDPIDVSASLETVMDFFRDNPAHSALPIERNGVLIGILERTTVEKMNESAWTRFWQKDLDAYIQSPLLSLRADDYIEKNINRITELNNEKGTRFFAVFYRKSFFGIVGLREMLMRITDLRSRDMAKARMVQQNLLDHSSAKKDPRYSVLTWNRMANEVGGDFYQDFAFPDGNRHIIGCFDVSGKNVAASLSTMAIGSFFTALKHFDLGDRFGEATTLLMDDYIENLTPSDMFITAALCYVDLAEGTVLIQNCGHTPIYLFIPGENKKIAGRTMNPNLPPLGMGILQSEESTSYKLNIVKGLRIALYTDGLTDMVTPDGVRFDDDRTRELIASTYGKSENDTRDVFQKEIDGWISEAMLPDDITIMDIRFN</sequence>
<name>A0AAE3ELH1_9SPIR</name>
<proteinExistence type="predicted"/>
<dbReference type="SUPFAM" id="SSF81606">
    <property type="entry name" value="PP2C-like"/>
    <property type="match status" value="1"/>
</dbReference>
<dbReference type="InterPro" id="IPR001932">
    <property type="entry name" value="PPM-type_phosphatase-like_dom"/>
</dbReference>
<gene>
    <name evidence="3" type="ORF">K7J14_13165</name>
</gene>
<dbReference type="RefSeq" id="WP_230757189.1">
    <property type="nucleotide sequence ID" value="NZ_JAINWA010000003.1"/>
</dbReference>
<dbReference type="PANTHER" id="PTHR43156">
    <property type="entry name" value="STAGE II SPORULATION PROTEIN E-RELATED"/>
    <property type="match status" value="1"/>
</dbReference>
<reference evidence="3" key="1">
    <citation type="submission" date="2021-08" db="EMBL/GenBank/DDBJ databases">
        <title>Comparative analyses of Brucepasteria parasyntrophica and Teretinema zuelzerae.</title>
        <authorList>
            <person name="Song Y."/>
            <person name="Brune A."/>
        </authorList>
    </citation>
    <scope>NUCLEOTIDE SEQUENCE</scope>
    <source>
        <strain evidence="3">DSM 1903</strain>
    </source>
</reference>
<organism evidence="3 4">
    <name type="scientific">Teretinema zuelzerae</name>
    <dbReference type="NCBI Taxonomy" id="156"/>
    <lineage>
        <taxon>Bacteria</taxon>
        <taxon>Pseudomonadati</taxon>
        <taxon>Spirochaetota</taxon>
        <taxon>Spirochaetia</taxon>
        <taxon>Spirochaetales</taxon>
        <taxon>Treponemataceae</taxon>
        <taxon>Teretinema</taxon>
    </lineage>
</organism>
<dbReference type="InterPro" id="IPR046342">
    <property type="entry name" value="CBS_dom_sf"/>
</dbReference>
<dbReference type="InterPro" id="IPR036457">
    <property type="entry name" value="PPM-type-like_dom_sf"/>
</dbReference>
<evidence type="ECO:0000313" key="4">
    <source>
        <dbReference type="Proteomes" id="UP001198163"/>
    </source>
</evidence>
<dbReference type="Gene3D" id="3.60.40.10">
    <property type="entry name" value="PPM-type phosphatase domain"/>
    <property type="match status" value="1"/>
</dbReference>
<dbReference type="GO" id="GO:0016791">
    <property type="term" value="F:phosphatase activity"/>
    <property type="evidence" value="ECO:0007669"/>
    <property type="project" value="TreeGrafter"/>
</dbReference>
<evidence type="ECO:0000259" key="2">
    <source>
        <dbReference type="SMART" id="SM00331"/>
    </source>
</evidence>
<dbReference type="EMBL" id="JAINWA010000003">
    <property type="protein sequence ID" value="MCD1655643.1"/>
    <property type="molecule type" value="Genomic_DNA"/>
</dbReference>
<comment type="caution">
    <text evidence="3">The sequence shown here is derived from an EMBL/GenBank/DDBJ whole genome shotgun (WGS) entry which is preliminary data.</text>
</comment>
<dbReference type="Pfam" id="PF07228">
    <property type="entry name" value="SpoIIE"/>
    <property type="match status" value="1"/>
</dbReference>
<dbReference type="InterPro" id="IPR052016">
    <property type="entry name" value="Bact_Sigma-Reg"/>
</dbReference>
<protein>
    <submittedName>
        <fullName evidence="3">SpoIIE family protein phosphatase</fullName>
    </submittedName>
</protein>
<keyword evidence="1" id="KW-0378">Hydrolase</keyword>
<dbReference type="AlphaFoldDB" id="A0AAE3ELH1"/>
<dbReference type="SUPFAM" id="SSF54631">
    <property type="entry name" value="CBS-domain pair"/>
    <property type="match status" value="1"/>
</dbReference>
<dbReference type="PANTHER" id="PTHR43156:SF2">
    <property type="entry name" value="STAGE II SPORULATION PROTEIN E"/>
    <property type="match status" value="1"/>
</dbReference>
<keyword evidence="4" id="KW-1185">Reference proteome</keyword>
<feature type="domain" description="PPM-type phosphatase" evidence="2">
    <location>
        <begin position="171"/>
        <end position="397"/>
    </location>
</feature>
<accession>A0AAE3ELH1</accession>